<protein>
    <recommendedName>
        <fullName evidence="2">DUF6532 domain-containing protein</fullName>
    </recommendedName>
</protein>
<feature type="domain" description="DUF6532" evidence="2">
    <location>
        <begin position="149"/>
        <end position="308"/>
    </location>
</feature>
<feature type="region of interest" description="Disordered" evidence="1">
    <location>
        <begin position="1"/>
        <end position="51"/>
    </location>
</feature>
<dbReference type="Pfam" id="PF20149">
    <property type="entry name" value="DUF6532"/>
    <property type="match status" value="1"/>
</dbReference>
<gene>
    <name evidence="3" type="ORF">R3P38DRAFT_2783841</name>
</gene>
<sequence>MASDDSCRRRNVEGVDNSQGDDTDTDTDADDDDDDDDDKKKKKRTKKDPSSPRVWGFYPKPWVFVFQQVKDRKFIYLLNIDLFPDYETIEGDLSTYFTRAIARGHKRGLKLEEVKAHTFTASDEESSLRRSWPSLLQTFAFELPLLPLKLMYDFKSNLRKKCKEEAVNVFNIYYAHLIHLTEDDYALLGDPPNQQAEIEAKIEKVKNVLLFEGRYHLDGKDKNGKTNNFMHEALGNLALRIQKIGKKPLYKDHSNKFQTYTPRFIAACATLLRCAIDEYGKTGSHKKVKFSKKKYLGVYNKIVFDLQTLEDNDYHWQKTTARWQRWADAAQKELKMDKQNAVMVGNDEMRVVLD</sequence>
<dbReference type="EMBL" id="JAWWNJ010000045">
    <property type="protein sequence ID" value="KAK7019058.1"/>
    <property type="molecule type" value="Genomic_DNA"/>
</dbReference>
<organism evidence="3 4">
    <name type="scientific">Favolaschia claudopus</name>
    <dbReference type="NCBI Taxonomy" id="2862362"/>
    <lineage>
        <taxon>Eukaryota</taxon>
        <taxon>Fungi</taxon>
        <taxon>Dikarya</taxon>
        <taxon>Basidiomycota</taxon>
        <taxon>Agaricomycotina</taxon>
        <taxon>Agaricomycetes</taxon>
        <taxon>Agaricomycetidae</taxon>
        <taxon>Agaricales</taxon>
        <taxon>Marasmiineae</taxon>
        <taxon>Mycenaceae</taxon>
        <taxon>Favolaschia</taxon>
    </lineage>
</organism>
<evidence type="ECO:0000256" key="1">
    <source>
        <dbReference type="SAM" id="MobiDB-lite"/>
    </source>
</evidence>
<proteinExistence type="predicted"/>
<name>A0AAW0AZQ7_9AGAR</name>
<evidence type="ECO:0000313" key="3">
    <source>
        <dbReference type="EMBL" id="KAK7019058.1"/>
    </source>
</evidence>
<feature type="compositionally biased region" description="Basic and acidic residues" evidence="1">
    <location>
        <begin position="1"/>
        <end position="13"/>
    </location>
</feature>
<dbReference type="Proteomes" id="UP001362999">
    <property type="component" value="Unassembled WGS sequence"/>
</dbReference>
<accession>A0AAW0AZQ7</accession>
<feature type="compositionally biased region" description="Acidic residues" evidence="1">
    <location>
        <begin position="19"/>
        <end position="37"/>
    </location>
</feature>
<dbReference type="InterPro" id="IPR045341">
    <property type="entry name" value="DUF6532"/>
</dbReference>
<evidence type="ECO:0000259" key="2">
    <source>
        <dbReference type="Pfam" id="PF20149"/>
    </source>
</evidence>
<reference evidence="3 4" key="1">
    <citation type="journal article" date="2024" name="J Genomics">
        <title>Draft genome sequencing and assembly of Favolaschia claudopus CIRM-BRFM 2984 isolated from oak limbs.</title>
        <authorList>
            <person name="Navarro D."/>
            <person name="Drula E."/>
            <person name="Chaduli D."/>
            <person name="Cazenave R."/>
            <person name="Ahrendt S."/>
            <person name="Wang J."/>
            <person name="Lipzen A."/>
            <person name="Daum C."/>
            <person name="Barry K."/>
            <person name="Grigoriev I.V."/>
            <person name="Favel A."/>
            <person name="Rosso M.N."/>
            <person name="Martin F."/>
        </authorList>
    </citation>
    <scope>NUCLEOTIDE SEQUENCE [LARGE SCALE GENOMIC DNA]</scope>
    <source>
        <strain evidence="3 4">CIRM-BRFM 2984</strain>
    </source>
</reference>
<comment type="caution">
    <text evidence="3">The sequence shown here is derived from an EMBL/GenBank/DDBJ whole genome shotgun (WGS) entry which is preliminary data.</text>
</comment>
<keyword evidence="4" id="KW-1185">Reference proteome</keyword>
<evidence type="ECO:0000313" key="4">
    <source>
        <dbReference type="Proteomes" id="UP001362999"/>
    </source>
</evidence>
<dbReference type="AlphaFoldDB" id="A0AAW0AZQ7"/>